<dbReference type="SUPFAM" id="SSF54171">
    <property type="entry name" value="DNA-binding domain"/>
    <property type="match status" value="1"/>
</dbReference>
<evidence type="ECO:0000313" key="5">
    <source>
        <dbReference type="EMBL" id="MFG6457875.1"/>
    </source>
</evidence>
<comment type="caution">
    <text evidence="5">The sequence shown here is derived from an EMBL/GenBank/DDBJ whole genome shotgun (WGS) entry which is preliminary data.</text>
</comment>
<sequence>MNCANRVAIGAVKLKGVVMHKQTGRYQATCAKKYLGLFDTAEAAGRAYDAAAVAKYGQYAKLNFGSAS</sequence>
<dbReference type="EMBL" id="JBIGIA010000009">
    <property type="protein sequence ID" value="MFG6457875.1"/>
    <property type="molecule type" value="Genomic_DNA"/>
</dbReference>
<protein>
    <recommendedName>
        <fullName evidence="4">AP2/ERF domain-containing protein</fullName>
    </recommendedName>
</protein>
<proteinExistence type="predicted"/>
<gene>
    <name evidence="5" type="ORF">ACG00X_13615</name>
</gene>
<accession>A0ABW7G7J7</accession>
<evidence type="ECO:0000259" key="4">
    <source>
        <dbReference type="PROSITE" id="PS51032"/>
    </source>
</evidence>
<dbReference type="RefSeq" id="WP_394488730.1">
    <property type="nucleotide sequence ID" value="NZ_JBIGIA010000009.1"/>
</dbReference>
<keyword evidence="1" id="KW-0805">Transcription regulation</keyword>
<feature type="domain" description="AP2/ERF" evidence="4">
    <location>
        <begin position="13"/>
        <end position="65"/>
    </location>
</feature>
<keyword evidence="3" id="KW-0804">Transcription</keyword>
<organism evidence="5 6">
    <name type="scientific">Pelomonas nitida</name>
    <dbReference type="NCBI Taxonomy" id="3299027"/>
    <lineage>
        <taxon>Bacteria</taxon>
        <taxon>Pseudomonadati</taxon>
        <taxon>Pseudomonadota</taxon>
        <taxon>Betaproteobacteria</taxon>
        <taxon>Burkholderiales</taxon>
        <taxon>Sphaerotilaceae</taxon>
        <taxon>Roseateles</taxon>
    </lineage>
</organism>
<dbReference type="InterPro" id="IPR001471">
    <property type="entry name" value="AP2/ERF_dom"/>
</dbReference>
<dbReference type="PROSITE" id="PS51032">
    <property type="entry name" value="AP2_ERF"/>
    <property type="match status" value="1"/>
</dbReference>
<evidence type="ECO:0000256" key="2">
    <source>
        <dbReference type="ARBA" id="ARBA00023125"/>
    </source>
</evidence>
<dbReference type="InterPro" id="IPR016177">
    <property type="entry name" value="DNA-bd_dom_sf"/>
</dbReference>
<reference evidence="5 6" key="1">
    <citation type="submission" date="2024-09" db="EMBL/GenBank/DDBJ databases">
        <title>Novel species of the genus Pelomonas and Roseateles isolated from streams.</title>
        <authorList>
            <person name="Lu H."/>
        </authorList>
    </citation>
    <scope>NUCLEOTIDE SEQUENCE [LARGE SCALE GENOMIC DNA]</scope>
    <source>
        <strain evidence="5 6">BYS96W</strain>
    </source>
</reference>
<evidence type="ECO:0000313" key="6">
    <source>
        <dbReference type="Proteomes" id="UP001606305"/>
    </source>
</evidence>
<dbReference type="InterPro" id="IPR036955">
    <property type="entry name" value="AP2/ERF_dom_sf"/>
</dbReference>
<keyword evidence="2" id="KW-0238">DNA-binding</keyword>
<evidence type="ECO:0000256" key="1">
    <source>
        <dbReference type="ARBA" id="ARBA00023015"/>
    </source>
</evidence>
<keyword evidence="6" id="KW-1185">Reference proteome</keyword>
<dbReference type="SMART" id="SM00380">
    <property type="entry name" value="AP2"/>
    <property type="match status" value="1"/>
</dbReference>
<evidence type="ECO:0000256" key="3">
    <source>
        <dbReference type="ARBA" id="ARBA00023163"/>
    </source>
</evidence>
<dbReference type="Gene3D" id="3.30.730.10">
    <property type="entry name" value="AP2/ERF domain"/>
    <property type="match status" value="1"/>
</dbReference>
<dbReference type="Proteomes" id="UP001606305">
    <property type="component" value="Unassembled WGS sequence"/>
</dbReference>
<name>A0ABW7G7J7_9BURK</name>